<organism evidence="2 3">
    <name type="scientific">Lactococcus fujiensis JCM 16395</name>
    <dbReference type="NCBI Taxonomy" id="1291764"/>
    <lineage>
        <taxon>Bacteria</taxon>
        <taxon>Bacillati</taxon>
        <taxon>Bacillota</taxon>
        <taxon>Bacilli</taxon>
        <taxon>Lactobacillales</taxon>
        <taxon>Streptococcaceae</taxon>
        <taxon>Lactococcus</taxon>
    </lineage>
</organism>
<dbReference type="AlphaFoldDB" id="A0A2A5RIF4"/>
<evidence type="ECO:0000256" key="1">
    <source>
        <dbReference type="SAM" id="MobiDB-lite"/>
    </source>
</evidence>
<comment type="caution">
    <text evidence="2">The sequence shown here is derived from an EMBL/GenBank/DDBJ whole genome shotgun (WGS) entry which is preliminary data.</text>
</comment>
<dbReference type="STRING" id="1291764.GCA_001311235_01530"/>
<sequence>MDSEFEVSGGDWTLLEDNDTEDSTVNDNDENSNEQDNGETEESGNSEMDSMTIAEIKKELDAFGKKYNPKAKKAELYELMMKGS</sequence>
<dbReference type="EMBL" id="JXJU01000017">
    <property type="protein sequence ID" value="PCR98918.1"/>
    <property type="molecule type" value="Genomic_DNA"/>
</dbReference>
<proteinExistence type="predicted"/>
<accession>A0A2A5RIF4</accession>
<dbReference type="Gene3D" id="1.10.720.30">
    <property type="entry name" value="SAP domain"/>
    <property type="match status" value="1"/>
</dbReference>
<feature type="compositionally biased region" description="Acidic residues" evidence="1">
    <location>
        <begin position="14"/>
        <end position="44"/>
    </location>
</feature>
<dbReference type="InterPro" id="IPR036361">
    <property type="entry name" value="SAP_dom_sf"/>
</dbReference>
<keyword evidence="3" id="KW-1185">Reference proteome</keyword>
<evidence type="ECO:0000313" key="3">
    <source>
        <dbReference type="Proteomes" id="UP000218181"/>
    </source>
</evidence>
<name>A0A2A5RIF4_9LACT</name>
<evidence type="ECO:0008006" key="4">
    <source>
        <dbReference type="Google" id="ProtNLM"/>
    </source>
</evidence>
<feature type="region of interest" description="Disordered" evidence="1">
    <location>
        <begin position="1"/>
        <end position="53"/>
    </location>
</feature>
<dbReference type="Proteomes" id="UP000218181">
    <property type="component" value="Unassembled WGS sequence"/>
</dbReference>
<gene>
    <name evidence="2" type="ORF">RT41_GL000606</name>
</gene>
<reference evidence="2 3" key="1">
    <citation type="submission" date="2014-12" db="EMBL/GenBank/DDBJ databases">
        <title>Draft genome sequences of 10 type strains of Lactococcus.</title>
        <authorList>
            <person name="Sun Z."/>
            <person name="Zhong Z."/>
            <person name="Liu W."/>
            <person name="Zhang W."/>
            <person name="Zhang H."/>
        </authorList>
    </citation>
    <scope>NUCLEOTIDE SEQUENCE [LARGE SCALE GENOMIC DNA]</scope>
    <source>
        <strain evidence="2 3">JCM 16395</strain>
    </source>
</reference>
<evidence type="ECO:0000313" key="2">
    <source>
        <dbReference type="EMBL" id="PCR98918.1"/>
    </source>
</evidence>
<protein>
    <recommendedName>
        <fullName evidence="4">HeH/LEM domain-containing protein</fullName>
    </recommendedName>
</protein>